<comment type="caution">
    <text evidence="2">The sequence shown here is derived from an EMBL/GenBank/DDBJ whole genome shotgun (WGS) entry which is preliminary data.</text>
</comment>
<gene>
    <name evidence="2" type="ORF">AMD02_18275</name>
</gene>
<dbReference type="Pfam" id="PF24718">
    <property type="entry name" value="HTH_73"/>
    <property type="match status" value="1"/>
</dbReference>
<organism evidence="2">
    <name type="scientific">Halalkalibacterium halodurans</name>
    <name type="common">Bacillus halodurans</name>
    <dbReference type="NCBI Taxonomy" id="86665"/>
    <lineage>
        <taxon>Bacteria</taxon>
        <taxon>Bacillati</taxon>
        <taxon>Bacillota</taxon>
        <taxon>Bacilli</taxon>
        <taxon>Bacillales</taxon>
        <taxon>Bacillaceae</taxon>
        <taxon>Halalkalibacterium (ex Joshi et al. 2022)</taxon>
    </lineage>
</organism>
<dbReference type="PATRIC" id="fig|136160.3.peg.3618"/>
<feature type="domain" description="HTH-like" evidence="1">
    <location>
        <begin position="3"/>
        <end position="73"/>
    </location>
</feature>
<sequence>MSINELGKILGSMYKSTPDNEKATYIHLFGIKYDDIILRNKYSSSEIVKSAGIKESYKAEVKKGVNLSKYVIFKA</sequence>
<reference evidence="2" key="1">
    <citation type="submission" date="2015-08" db="EMBL/GenBank/DDBJ databases">
        <title>Complete DNA Sequence of Pseudomonas syringae pv. actinidiae, the Causal Agent of Kiwifruit Canker Disease.</title>
        <authorList>
            <person name="Rikkerink E.H.A."/>
            <person name="Fineran P.C."/>
        </authorList>
    </citation>
    <scope>NUCLEOTIDE SEQUENCE</scope>
    <source>
        <strain evidence="2">DSM 13666</strain>
    </source>
</reference>
<dbReference type="InterPro" id="IPR056975">
    <property type="entry name" value="HTH_73"/>
</dbReference>
<dbReference type="AlphaFoldDB" id="A0A0M0KDP7"/>
<name>A0A0M0KDP7_ALKHA</name>
<dbReference type="GeneID" id="87599550"/>
<evidence type="ECO:0000313" key="2">
    <source>
        <dbReference type="EMBL" id="KOO36538.1"/>
    </source>
</evidence>
<evidence type="ECO:0000259" key="1">
    <source>
        <dbReference type="Pfam" id="PF24718"/>
    </source>
</evidence>
<dbReference type="EMBL" id="LILD01000010">
    <property type="protein sequence ID" value="KOO36538.1"/>
    <property type="molecule type" value="Genomic_DNA"/>
</dbReference>
<accession>A0A0M0KDP7</accession>
<proteinExistence type="predicted"/>
<dbReference type="RefSeq" id="WP_053432389.1">
    <property type="nucleotide sequence ID" value="NZ_CP040441.1"/>
</dbReference>
<protein>
    <recommendedName>
        <fullName evidence="1">HTH-like domain-containing protein</fullName>
    </recommendedName>
</protein>